<gene>
    <name evidence="2" type="ORF">GCM10023338_07380</name>
</gene>
<accession>A0ABP9MHI1</accession>
<dbReference type="InterPro" id="IPR036760">
    <property type="entry name" value="SspB-like_sf"/>
</dbReference>
<protein>
    <submittedName>
        <fullName evidence="2">ClpXP protease specificity-enhancing factor</fullName>
    </submittedName>
</protein>
<dbReference type="Proteomes" id="UP001500631">
    <property type="component" value="Unassembled WGS sequence"/>
</dbReference>
<dbReference type="GO" id="GO:0008233">
    <property type="term" value="F:peptidase activity"/>
    <property type="evidence" value="ECO:0007669"/>
    <property type="project" value="UniProtKB-KW"/>
</dbReference>
<keyword evidence="2" id="KW-0378">Hydrolase</keyword>
<dbReference type="PIRSF" id="PIRSF005276">
    <property type="entry name" value="SspB"/>
    <property type="match status" value="1"/>
</dbReference>
<dbReference type="SUPFAM" id="SSF101738">
    <property type="entry name" value="SspB-like"/>
    <property type="match status" value="1"/>
</dbReference>
<reference evidence="3" key="1">
    <citation type="journal article" date="2019" name="Int. J. Syst. Evol. Microbiol.">
        <title>The Global Catalogue of Microorganisms (GCM) 10K type strain sequencing project: providing services to taxonomists for standard genome sequencing and annotation.</title>
        <authorList>
            <consortium name="The Broad Institute Genomics Platform"/>
            <consortium name="The Broad Institute Genome Sequencing Center for Infectious Disease"/>
            <person name="Wu L."/>
            <person name="Ma J."/>
        </authorList>
    </citation>
    <scope>NUCLEOTIDE SEQUENCE [LARGE SCALE GENOMIC DNA]</scope>
    <source>
        <strain evidence="3">JCM 18424</strain>
    </source>
</reference>
<dbReference type="PANTHER" id="PTHR37486:SF1">
    <property type="entry name" value="STRINGENT STARVATION PROTEIN B"/>
    <property type="match status" value="1"/>
</dbReference>
<dbReference type="Pfam" id="PF04386">
    <property type="entry name" value="SspB"/>
    <property type="match status" value="1"/>
</dbReference>
<dbReference type="GO" id="GO:0006508">
    <property type="term" value="P:proteolysis"/>
    <property type="evidence" value="ECO:0007669"/>
    <property type="project" value="UniProtKB-KW"/>
</dbReference>
<feature type="region of interest" description="Disordered" evidence="1">
    <location>
        <begin position="116"/>
        <end position="160"/>
    </location>
</feature>
<name>A0ABP9MHI1_9GAMM</name>
<keyword evidence="3" id="KW-1185">Reference proteome</keyword>
<dbReference type="EMBL" id="BAABKE010000002">
    <property type="protein sequence ID" value="GAA5096692.1"/>
    <property type="molecule type" value="Genomic_DNA"/>
</dbReference>
<comment type="caution">
    <text evidence="2">The sequence shown here is derived from an EMBL/GenBank/DDBJ whole genome shotgun (WGS) entry which is preliminary data.</text>
</comment>
<keyword evidence="2" id="KW-0645">Protease</keyword>
<proteinExistence type="predicted"/>
<feature type="compositionally biased region" description="Basic residues" evidence="1">
    <location>
        <begin position="140"/>
        <end position="152"/>
    </location>
</feature>
<evidence type="ECO:0000256" key="1">
    <source>
        <dbReference type="SAM" id="MobiDB-lite"/>
    </source>
</evidence>
<dbReference type="InterPro" id="IPR007481">
    <property type="entry name" value="SspB"/>
</dbReference>
<dbReference type="Gene3D" id="2.30.30.220">
    <property type="entry name" value="SspB-like"/>
    <property type="match status" value="1"/>
</dbReference>
<evidence type="ECO:0000313" key="3">
    <source>
        <dbReference type="Proteomes" id="UP001500631"/>
    </source>
</evidence>
<evidence type="ECO:0000313" key="2">
    <source>
        <dbReference type="EMBL" id="GAA5096692.1"/>
    </source>
</evidence>
<dbReference type="RefSeq" id="WP_077924844.1">
    <property type="nucleotide sequence ID" value="NZ_BAABKE010000002.1"/>
</dbReference>
<sequence length="160" mass="17819">MMTSNKPYIIRAFYEWILDNNVTPYIAIDATLPYVEVPEQYISEGKIILNLLPSAIHNLNLGNEWISFSTRFNGVSVDINAPIGSIIAIYARENGHGIEFPAEALTENPFVKEEDVKSTKKDASPFSVVSNDCKDEPKKPSAKKSTTKKTTKKPSLTIVE</sequence>
<dbReference type="PANTHER" id="PTHR37486">
    <property type="entry name" value="STRINGENT STARVATION PROTEIN B"/>
    <property type="match status" value="1"/>
</dbReference>
<dbReference type="NCBIfam" id="NF008769">
    <property type="entry name" value="PRK11798.2-5"/>
    <property type="match status" value="1"/>
</dbReference>
<organism evidence="2 3">
    <name type="scientific">Wohlfahrtiimonas larvae</name>
    <dbReference type="NCBI Taxonomy" id="1157986"/>
    <lineage>
        <taxon>Bacteria</taxon>
        <taxon>Pseudomonadati</taxon>
        <taxon>Pseudomonadota</taxon>
        <taxon>Gammaproteobacteria</taxon>
        <taxon>Cardiobacteriales</taxon>
        <taxon>Ignatzschineriaceae</taxon>
        <taxon>Wohlfahrtiimonas</taxon>
    </lineage>
</organism>